<accession>A0AAU9NU92</accession>
<reference evidence="2 3" key="1">
    <citation type="submission" date="2022-01" db="EMBL/GenBank/DDBJ databases">
        <authorList>
            <person name="Xiong W."/>
            <person name="Schranz E."/>
        </authorList>
    </citation>
    <scope>NUCLEOTIDE SEQUENCE [LARGE SCALE GENOMIC DNA]</scope>
</reference>
<evidence type="ECO:0000313" key="2">
    <source>
        <dbReference type="EMBL" id="CAH1441318.1"/>
    </source>
</evidence>
<evidence type="ECO:0000313" key="3">
    <source>
        <dbReference type="Proteomes" id="UP001157418"/>
    </source>
</evidence>
<protein>
    <recommendedName>
        <fullName evidence="4">Secreted protein</fullName>
    </recommendedName>
</protein>
<organism evidence="2 3">
    <name type="scientific">Lactuca virosa</name>
    <dbReference type="NCBI Taxonomy" id="75947"/>
    <lineage>
        <taxon>Eukaryota</taxon>
        <taxon>Viridiplantae</taxon>
        <taxon>Streptophyta</taxon>
        <taxon>Embryophyta</taxon>
        <taxon>Tracheophyta</taxon>
        <taxon>Spermatophyta</taxon>
        <taxon>Magnoliopsida</taxon>
        <taxon>eudicotyledons</taxon>
        <taxon>Gunneridae</taxon>
        <taxon>Pentapetalae</taxon>
        <taxon>asterids</taxon>
        <taxon>campanulids</taxon>
        <taxon>Asterales</taxon>
        <taxon>Asteraceae</taxon>
        <taxon>Cichorioideae</taxon>
        <taxon>Cichorieae</taxon>
        <taxon>Lactucinae</taxon>
        <taxon>Lactuca</taxon>
    </lineage>
</organism>
<proteinExistence type="predicted"/>
<dbReference type="Proteomes" id="UP001157418">
    <property type="component" value="Unassembled WGS sequence"/>
</dbReference>
<evidence type="ECO:0000256" key="1">
    <source>
        <dbReference type="SAM" id="Phobius"/>
    </source>
</evidence>
<keyword evidence="1" id="KW-1133">Transmembrane helix</keyword>
<keyword evidence="1" id="KW-0812">Transmembrane</keyword>
<evidence type="ECO:0008006" key="4">
    <source>
        <dbReference type="Google" id="ProtNLM"/>
    </source>
</evidence>
<keyword evidence="1" id="KW-0472">Membrane</keyword>
<name>A0AAU9NU92_9ASTR</name>
<comment type="caution">
    <text evidence="2">The sequence shown here is derived from an EMBL/GenBank/DDBJ whole genome shotgun (WGS) entry which is preliminary data.</text>
</comment>
<feature type="transmembrane region" description="Helical" evidence="1">
    <location>
        <begin position="6"/>
        <end position="25"/>
    </location>
</feature>
<dbReference type="EMBL" id="CAKMRJ010005412">
    <property type="protein sequence ID" value="CAH1441318.1"/>
    <property type="molecule type" value="Genomic_DNA"/>
</dbReference>
<gene>
    <name evidence="2" type="ORF">LVIROSA_LOCUS27390</name>
</gene>
<sequence length="92" mass="10989">MFITTTIQATASTLSITLLLLLFVFPHRSLHQQPQQHKHDLLLSYLRWRCFRGYDTRVDYKDSSCVVLQQRKPRLIQRHRQIHYPVIFLGTP</sequence>
<dbReference type="AlphaFoldDB" id="A0AAU9NU92"/>
<keyword evidence="3" id="KW-1185">Reference proteome</keyword>